<feature type="signal peptide" evidence="1">
    <location>
        <begin position="1"/>
        <end position="18"/>
    </location>
</feature>
<feature type="chain" id="PRO_5003213032" description="DUF4138 domain-containing protein" evidence="1">
    <location>
        <begin position="19"/>
        <end position="330"/>
    </location>
</feature>
<dbReference type="RefSeq" id="WP_013550551.1">
    <property type="nucleotide sequence ID" value="NC_014934.1"/>
</dbReference>
<dbReference type="eggNOG" id="ENOG5031CIT">
    <property type="taxonomic scope" value="Bacteria"/>
</dbReference>
<dbReference type="AlphaFoldDB" id="E6XDE1"/>
<accession>E6XDE1</accession>
<keyword evidence="1" id="KW-0732">Signal</keyword>
<evidence type="ECO:0000256" key="1">
    <source>
        <dbReference type="SAM" id="SignalP"/>
    </source>
</evidence>
<evidence type="ECO:0000313" key="3">
    <source>
        <dbReference type="Proteomes" id="UP000008634"/>
    </source>
</evidence>
<keyword evidence="3" id="KW-1185">Reference proteome</keyword>
<name>E6XDE1_CELAD</name>
<dbReference type="EMBL" id="CP002453">
    <property type="protein sequence ID" value="ADV49073.1"/>
    <property type="molecule type" value="Genomic_DNA"/>
</dbReference>
<organism evidence="2 3">
    <name type="scientific">Cellulophaga algicola (strain DSM 14237 / IC166 / ACAM 630)</name>
    <dbReference type="NCBI Taxonomy" id="688270"/>
    <lineage>
        <taxon>Bacteria</taxon>
        <taxon>Pseudomonadati</taxon>
        <taxon>Bacteroidota</taxon>
        <taxon>Flavobacteriia</taxon>
        <taxon>Flavobacteriales</taxon>
        <taxon>Flavobacteriaceae</taxon>
        <taxon>Cellulophaga</taxon>
    </lineage>
</organism>
<sequence length="330" mass="37698">MKPTFYLIIFLIVFTTQAQTSNSEILSIASNEEKEVLIPAYENDVISITITPKNKKAKKNSFLLYQYPNKLLVKIEDEKVFSRVITISKDGIYKLVIKNTNSKASDYQLNYETTSTRKKKPQIGYKVKKDTTYGFPTAQLVDKKILESISIQNEKFYLNSTSNAFLKGGKNRIIVPVNLPKNTREWYYVFTASREENDIKNTLSSFNFASQLTKFIKEDDEIQGAVSNLNPPPGANICDIYVLNSDQDAELFKEKEDFKSNLEGTRENFKSGIVKMSSSDKSYLGIRNPDNIYGIHIAIEIIAVVEKTEKIKKTVNIPIIKTYQIPYLKE</sequence>
<dbReference type="KEGG" id="cao:Celal_1772"/>
<dbReference type="HOGENOM" id="CLU_838613_0_0_10"/>
<gene>
    <name evidence="2" type="ordered locus">Celal_1772</name>
</gene>
<protein>
    <recommendedName>
        <fullName evidence="4">DUF4138 domain-containing protein</fullName>
    </recommendedName>
</protein>
<dbReference type="OrthoDB" id="926208at2"/>
<reference evidence="2 3" key="1">
    <citation type="journal article" date="2010" name="Stand. Genomic Sci.">
        <title>Complete genome sequence of Cellulophaga algicola type strain (IC166).</title>
        <authorList>
            <person name="Abt B."/>
            <person name="Lu M."/>
            <person name="Misra M."/>
            <person name="Han C."/>
            <person name="Nolan M."/>
            <person name="Lucas S."/>
            <person name="Hammon N."/>
            <person name="Deshpande S."/>
            <person name="Cheng J.F."/>
            <person name="Tapia R."/>
            <person name="Goodwin L."/>
            <person name="Pitluck S."/>
            <person name="Liolios K."/>
            <person name="Pagani I."/>
            <person name="Ivanova N."/>
            <person name="Mavromatis K."/>
            <person name="Ovchinikova G."/>
            <person name="Pati A."/>
            <person name="Chen A."/>
            <person name="Palaniappan K."/>
            <person name="Land M."/>
            <person name="Hauser L."/>
            <person name="Chang Y.J."/>
            <person name="Jeffries C.D."/>
            <person name="Detter J.C."/>
            <person name="Brambilla E."/>
            <person name="Rohde M."/>
            <person name="Tindall B.J."/>
            <person name="Goker M."/>
            <person name="Woyke T."/>
            <person name="Bristow J."/>
            <person name="Eisen J.A."/>
            <person name="Markowitz V."/>
            <person name="Hugenholtz P."/>
            <person name="Kyrpides N.C."/>
            <person name="Klenk H.P."/>
            <person name="Lapidus A."/>
        </authorList>
    </citation>
    <scope>NUCLEOTIDE SEQUENCE [LARGE SCALE GENOMIC DNA]</scope>
    <source>
        <strain evidence="3">DSM 14237 / IC166 / ACAM 630</strain>
    </source>
</reference>
<dbReference type="STRING" id="688270.Celal_1772"/>
<dbReference type="Proteomes" id="UP000008634">
    <property type="component" value="Chromosome"/>
</dbReference>
<proteinExistence type="predicted"/>
<evidence type="ECO:0008006" key="4">
    <source>
        <dbReference type="Google" id="ProtNLM"/>
    </source>
</evidence>
<evidence type="ECO:0000313" key="2">
    <source>
        <dbReference type="EMBL" id="ADV49073.1"/>
    </source>
</evidence>